<name>A0A5C3NU05_9APHY</name>
<feature type="compositionally biased region" description="Polar residues" evidence="1">
    <location>
        <begin position="50"/>
        <end position="61"/>
    </location>
</feature>
<organism evidence="2 3">
    <name type="scientific">Polyporus arcularius HHB13444</name>
    <dbReference type="NCBI Taxonomy" id="1314778"/>
    <lineage>
        <taxon>Eukaryota</taxon>
        <taxon>Fungi</taxon>
        <taxon>Dikarya</taxon>
        <taxon>Basidiomycota</taxon>
        <taxon>Agaricomycotina</taxon>
        <taxon>Agaricomycetes</taxon>
        <taxon>Polyporales</taxon>
        <taxon>Polyporaceae</taxon>
        <taxon>Polyporus</taxon>
    </lineage>
</organism>
<dbReference type="Proteomes" id="UP000308197">
    <property type="component" value="Unassembled WGS sequence"/>
</dbReference>
<gene>
    <name evidence="2" type="ORF">K466DRAFT_387888</name>
</gene>
<evidence type="ECO:0000313" key="3">
    <source>
        <dbReference type="Proteomes" id="UP000308197"/>
    </source>
</evidence>
<keyword evidence="3" id="KW-1185">Reference proteome</keyword>
<protein>
    <submittedName>
        <fullName evidence="2">Uncharacterized protein</fullName>
    </submittedName>
</protein>
<dbReference type="EMBL" id="ML211810">
    <property type="protein sequence ID" value="TFK80269.1"/>
    <property type="molecule type" value="Genomic_DNA"/>
</dbReference>
<accession>A0A5C3NU05</accession>
<dbReference type="InParanoid" id="A0A5C3NU05"/>
<feature type="region of interest" description="Disordered" evidence="1">
    <location>
        <begin position="41"/>
        <end position="86"/>
    </location>
</feature>
<evidence type="ECO:0000256" key="1">
    <source>
        <dbReference type="SAM" id="MobiDB-lite"/>
    </source>
</evidence>
<proteinExistence type="predicted"/>
<dbReference type="AlphaFoldDB" id="A0A5C3NU05"/>
<evidence type="ECO:0000313" key="2">
    <source>
        <dbReference type="EMBL" id="TFK80269.1"/>
    </source>
</evidence>
<reference evidence="2 3" key="1">
    <citation type="journal article" date="2019" name="Nat. Ecol. Evol.">
        <title>Megaphylogeny resolves global patterns of mushroom evolution.</title>
        <authorList>
            <person name="Varga T."/>
            <person name="Krizsan K."/>
            <person name="Foldi C."/>
            <person name="Dima B."/>
            <person name="Sanchez-Garcia M."/>
            <person name="Sanchez-Ramirez S."/>
            <person name="Szollosi G.J."/>
            <person name="Szarkandi J.G."/>
            <person name="Papp V."/>
            <person name="Albert L."/>
            <person name="Andreopoulos W."/>
            <person name="Angelini C."/>
            <person name="Antonin V."/>
            <person name="Barry K.W."/>
            <person name="Bougher N.L."/>
            <person name="Buchanan P."/>
            <person name="Buyck B."/>
            <person name="Bense V."/>
            <person name="Catcheside P."/>
            <person name="Chovatia M."/>
            <person name="Cooper J."/>
            <person name="Damon W."/>
            <person name="Desjardin D."/>
            <person name="Finy P."/>
            <person name="Geml J."/>
            <person name="Haridas S."/>
            <person name="Hughes K."/>
            <person name="Justo A."/>
            <person name="Karasinski D."/>
            <person name="Kautmanova I."/>
            <person name="Kiss B."/>
            <person name="Kocsube S."/>
            <person name="Kotiranta H."/>
            <person name="LaButti K.M."/>
            <person name="Lechner B.E."/>
            <person name="Liimatainen K."/>
            <person name="Lipzen A."/>
            <person name="Lukacs Z."/>
            <person name="Mihaltcheva S."/>
            <person name="Morgado L.N."/>
            <person name="Niskanen T."/>
            <person name="Noordeloos M.E."/>
            <person name="Ohm R.A."/>
            <person name="Ortiz-Santana B."/>
            <person name="Ovrebo C."/>
            <person name="Racz N."/>
            <person name="Riley R."/>
            <person name="Savchenko A."/>
            <person name="Shiryaev A."/>
            <person name="Soop K."/>
            <person name="Spirin V."/>
            <person name="Szebenyi C."/>
            <person name="Tomsovsky M."/>
            <person name="Tulloss R.E."/>
            <person name="Uehling J."/>
            <person name="Grigoriev I.V."/>
            <person name="Vagvolgyi C."/>
            <person name="Papp T."/>
            <person name="Martin F.M."/>
            <person name="Miettinen O."/>
            <person name="Hibbett D.S."/>
            <person name="Nagy L.G."/>
        </authorList>
    </citation>
    <scope>NUCLEOTIDE SEQUENCE [LARGE SCALE GENOMIC DNA]</scope>
    <source>
        <strain evidence="2 3">HHB13444</strain>
    </source>
</reference>
<sequence>MTSGLGRMNPCRLLPACRFLCSQFPRNRSADRQGQLVLISVHGRTKTSARTRAGNSPSPTGMSKAGVHRTESPDVGTPRMHGTRRLRRRLASSLAQRAGRRRIPRHGSSPLRSMYVAACVRCGGALTACIVHWHRDELGRRAATSGDGLESGGRGDGGTVQCTYTQRARRHARFQNALVGRTYAC</sequence>